<feature type="domain" description="Beta-lactamase-related" evidence="2">
    <location>
        <begin position="110"/>
        <end position="381"/>
    </location>
</feature>
<dbReference type="InterPro" id="IPR050789">
    <property type="entry name" value="Diverse_Enzym_Activities"/>
</dbReference>
<dbReference type="RefSeq" id="WP_043756823.1">
    <property type="nucleotide sequence ID" value="NZ_CP003811.1"/>
</dbReference>
<proteinExistence type="predicted"/>
<dbReference type="HOGENOM" id="CLU_030169_0_2_5"/>
<evidence type="ECO:0000259" key="2">
    <source>
        <dbReference type="Pfam" id="PF00144"/>
    </source>
</evidence>
<sequence>MTAPLAIPDSPARTRRGRRWGVIAAAGGAAVLGCAWTAAALINVPDPVTLTALAVIEPSSVGTWFPSRIVQAPARASDLPARPRPILDRVPWKGKTVPLMDVLAATHTNAFLVVQDGVLIHEWQRAGTGPETLFPSWSVAKSIVSLLVGAAVARGQLAETDRVSALLPELKNGAVFGQITVRNLLDMASGIAVPENYDPRHPLTGTAGMYLTRDITAFVRDNAHLAFKPGSKGRYRSIDTELLGLILARVEGKPLADILSERIWKPMGAQADATWNLDRPGGVEKAFCCINATARDFARLGLLVADQGRLNANRIVPARWIERIMTPARRDVDGWQYSAQWWHAPGGEDDDISAIGVYGQYIYVNRETGTVIVKLSDHGAEQDEIDTLAVMQTIAADLAAGRPPASRKEP</sequence>
<dbReference type="Pfam" id="PF00144">
    <property type="entry name" value="Beta-lactamase"/>
    <property type="match status" value="1"/>
</dbReference>
<keyword evidence="1" id="KW-1133">Transmembrane helix</keyword>
<evidence type="ECO:0000313" key="4">
    <source>
        <dbReference type="Proteomes" id="UP000029492"/>
    </source>
</evidence>
<keyword evidence="1" id="KW-0812">Transmembrane</keyword>
<dbReference type="PANTHER" id="PTHR43283">
    <property type="entry name" value="BETA-LACTAMASE-RELATED"/>
    <property type="match status" value="1"/>
</dbReference>
<dbReference type="SUPFAM" id="SSF56601">
    <property type="entry name" value="beta-lactamase/transpeptidase-like"/>
    <property type="match status" value="1"/>
</dbReference>
<feature type="transmembrane region" description="Helical" evidence="1">
    <location>
        <begin position="20"/>
        <end position="42"/>
    </location>
</feature>
<gene>
    <name evidence="3" type="ORF">MOC_2062</name>
</gene>
<reference evidence="3 4" key="1">
    <citation type="journal article" date="2014" name="PLoS ONE">
        <title>Genome Information of Methylobacterium oryzae, a Plant-Probiotic Methylotroph in the Phyllosphere.</title>
        <authorList>
            <person name="Kwak M.J."/>
            <person name="Jeong H."/>
            <person name="Madhaiyan M."/>
            <person name="Lee Y."/>
            <person name="Sa T.M."/>
            <person name="Oh T.K."/>
            <person name="Kim J.F."/>
        </authorList>
    </citation>
    <scope>NUCLEOTIDE SEQUENCE [LARGE SCALE GENOMIC DNA]</scope>
    <source>
        <strain evidence="3 4">CBMB20</strain>
    </source>
</reference>
<dbReference type="Proteomes" id="UP000029492">
    <property type="component" value="Chromosome"/>
</dbReference>
<dbReference type="eggNOG" id="COG1680">
    <property type="taxonomic scope" value="Bacteria"/>
</dbReference>
<dbReference type="InterPro" id="IPR001466">
    <property type="entry name" value="Beta-lactam-related"/>
</dbReference>
<accession>A0A089NQY9</accession>
<name>A0A089NQY9_9HYPH</name>
<organism evidence="3 4">
    <name type="scientific">Methylobacterium oryzae CBMB20</name>
    <dbReference type="NCBI Taxonomy" id="693986"/>
    <lineage>
        <taxon>Bacteria</taxon>
        <taxon>Pseudomonadati</taxon>
        <taxon>Pseudomonadota</taxon>
        <taxon>Alphaproteobacteria</taxon>
        <taxon>Hyphomicrobiales</taxon>
        <taxon>Methylobacteriaceae</taxon>
        <taxon>Methylobacterium</taxon>
    </lineage>
</organism>
<dbReference type="KEGG" id="mor:MOC_2062"/>
<protein>
    <submittedName>
        <fullName evidence="3">Beta-lactamase</fullName>
    </submittedName>
</protein>
<dbReference type="PANTHER" id="PTHR43283:SF7">
    <property type="entry name" value="BETA-LACTAMASE-RELATED DOMAIN-CONTAINING PROTEIN"/>
    <property type="match status" value="1"/>
</dbReference>
<dbReference type="Gene3D" id="3.40.710.10">
    <property type="entry name" value="DD-peptidase/beta-lactamase superfamily"/>
    <property type="match status" value="1"/>
</dbReference>
<dbReference type="AlphaFoldDB" id="A0A089NQY9"/>
<dbReference type="EMBL" id="CP003811">
    <property type="protein sequence ID" value="AIQ89817.1"/>
    <property type="molecule type" value="Genomic_DNA"/>
</dbReference>
<evidence type="ECO:0000256" key="1">
    <source>
        <dbReference type="SAM" id="Phobius"/>
    </source>
</evidence>
<keyword evidence="1" id="KW-0472">Membrane</keyword>
<dbReference type="STRING" id="693986.MOC_2062"/>
<evidence type="ECO:0000313" key="3">
    <source>
        <dbReference type="EMBL" id="AIQ89817.1"/>
    </source>
</evidence>
<dbReference type="InterPro" id="IPR012338">
    <property type="entry name" value="Beta-lactam/transpept-like"/>
</dbReference>
<keyword evidence="4" id="KW-1185">Reference proteome</keyword>